<name>A0A226D941_FOLCA</name>
<comment type="caution">
    <text evidence="2">The sequence shown here is derived from an EMBL/GenBank/DDBJ whole genome shotgun (WGS) entry which is preliminary data.</text>
</comment>
<keyword evidence="1" id="KW-0472">Membrane</keyword>
<dbReference type="Proteomes" id="UP000198287">
    <property type="component" value="Unassembled WGS sequence"/>
</dbReference>
<evidence type="ECO:0000313" key="3">
    <source>
        <dbReference type="Proteomes" id="UP000198287"/>
    </source>
</evidence>
<evidence type="ECO:0000256" key="1">
    <source>
        <dbReference type="SAM" id="Phobius"/>
    </source>
</evidence>
<keyword evidence="1" id="KW-1133">Transmembrane helix</keyword>
<dbReference type="EMBL" id="LNIX01000030">
    <property type="protein sequence ID" value="OXA41267.1"/>
    <property type="molecule type" value="Genomic_DNA"/>
</dbReference>
<accession>A0A226D941</accession>
<keyword evidence="3" id="KW-1185">Reference proteome</keyword>
<feature type="transmembrane region" description="Helical" evidence="1">
    <location>
        <begin position="320"/>
        <end position="341"/>
    </location>
</feature>
<evidence type="ECO:0000313" key="2">
    <source>
        <dbReference type="EMBL" id="OXA41267.1"/>
    </source>
</evidence>
<protein>
    <submittedName>
        <fullName evidence="2">Uncharacterized protein</fullName>
    </submittedName>
</protein>
<gene>
    <name evidence="2" type="ORF">Fcan01_24002</name>
</gene>
<proteinExistence type="predicted"/>
<organism evidence="2 3">
    <name type="scientific">Folsomia candida</name>
    <name type="common">Springtail</name>
    <dbReference type="NCBI Taxonomy" id="158441"/>
    <lineage>
        <taxon>Eukaryota</taxon>
        <taxon>Metazoa</taxon>
        <taxon>Ecdysozoa</taxon>
        <taxon>Arthropoda</taxon>
        <taxon>Hexapoda</taxon>
        <taxon>Collembola</taxon>
        <taxon>Entomobryomorpha</taxon>
        <taxon>Isotomoidea</taxon>
        <taxon>Isotomidae</taxon>
        <taxon>Proisotominae</taxon>
        <taxon>Folsomia</taxon>
    </lineage>
</organism>
<keyword evidence="1" id="KW-0812">Transmembrane</keyword>
<dbReference type="AlphaFoldDB" id="A0A226D941"/>
<sequence>VSAAIKKNTTVKITTYPISQLDRILSPFSHCLIHLINYKYLDIPSTKIPLVIERYPSKKELKKLKRRQKDNFRWKCVLHGFLYPTMPKGSAPYSLFRFHPFYIEFWTGPAKKYQSSSLFRHRDYVYFTNRKSNRNWLQFAQGVHETQGTTGQSHSAVVFMSEHNKLPEWHILCNTCHQIMFTFLQQPDGIILTEEFSKIASTIHPDRIFQISDIDAQHAIRHRQKTRFPNFFTISTHSDFNTIVFSAIYPNYSFIFEFMTFMTGSDFKQPRRTRIFITLPTHIPFIRISVESHRFLTCDGLLNEDDSRPNFHHLVSAYRLGSWLALTTLILLTATILKIIFNLTKTNCYEILLLVAFLVEQGIDVSPSRRKTWAAEFLLAPLLLMSIILSNAYKG</sequence>
<reference evidence="2 3" key="1">
    <citation type="submission" date="2015-12" db="EMBL/GenBank/DDBJ databases">
        <title>The genome of Folsomia candida.</title>
        <authorList>
            <person name="Faddeeva A."/>
            <person name="Derks M.F."/>
            <person name="Anvar Y."/>
            <person name="Smit S."/>
            <person name="Van Straalen N."/>
            <person name="Roelofs D."/>
        </authorList>
    </citation>
    <scope>NUCLEOTIDE SEQUENCE [LARGE SCALE GENOMIC DNA]</scope>
    <source>
        <strain evidence="2 3">VU population</strain>
        <tissue evidence="2">Whole body</tissue>
    </source>
</reference>
<feature type="non-terminal residue" evidence="2">
    <location>
        <position position="1"/>
    </location>
</feature>